<proteinExistence type="predicted"/>
<evidence type="ECO:0000313" key="2">
    <source>
        <dbReference type="Proteomes" id="UP000254116"/>
    </source>
</evidence>
<sequence>MLRIIIQNRRSFKTSAHSIYDEQPFKKYLAKGYAYNSTGLSFLRPNILDQYYGAGNLYMTPTDMGKLITQIQQYKLFSPKITNPLLHEFGTKSIQMNIDMVSMLSQH</sequence>
<reference evidence="1 2" key="1">
    <citation type="submission" date="2018-06" db="EMBL/GenBank/DDBJ databases">
        <authorList>
            <consortium name="Pathogen Informatics"/>
            <person name="Doyle S."/>
        </authorList>
    </citation>
    <scope>NUCLEOTIDE SEQUENCE [LARGE SCALE GENOMIC DNA]</scope>
    <source>
        <strain evidence="1 2">NCTC10702</strain>
    </source>
</reference>
<accession>A0A380EFW4</accession>
<organism evidence="1 2">
    <name type="scientific">Staphylococcus aureus</name>
    <dbReference type="NCBI Taxonomy" id="1280"/>
    <lineage>
        <taxon>Bacteria</taxon>
        <taxon>Bacillati</taxon>
        <taxon>Bacillota</taxon>
        <taxon>Bacilli</taxon>
        <taxon>Bacillales</taxon>
        <taxon>Staphylococcaceae</taxon>
        <taxon>Staphylococcus</taxon>
    </lineage>
</organism>
<protein>
    <submittedName>
        <fullName evidence="1">FmtA protein involved in methicillin resistance affects cell wall cross-linking and amidation</fullName>
    </submittedName>
</protein>
<gene>
    <name evidence="1" type="primary">fmtA_2</name>
    <name evidence="1" type="ORF">NCTC10702_01606</name>
</gene>
<dbReference type="AlphaFoldDB" id="A0A380EFW4"/>
<dbReference type="EMBL" id="UHBY01000003">
    <property type="protein sequence ID" value="SUL33961.1"/>
    <property type="molecule type" value="Genomic_DNA"/>
</dbReference>
<dbReference type="Proteomes" id="UP000254116">
    <property type="component" value="Unassembled WGS sequence"/>
</dbReference>
<dbReference type="InterPro" id="IPR012338">
    <property type="entry name" value="Beta-lactam/transpept-like"/>
</dbReference>
<name>A0A380EFW4_STAAU</name>
<evidence type="ECO:0000313" key="1">
    <source>
        <dbReference type="EMBL" id="SUL33961.1"/>
    </source>
</evidence>
<dbReference type="SUPFAM" id="SSF56601">
    <property type="entry name" value="beta-lactamase/transpeptidase-like"/>
    <property type="match status" value="1"/>
</dbReference>